<evidence type="ECO:0000256" key="1">
    <source>
        <dbReference type="ARBA" id="ARBA00005466"/>
    </source>
</evidence>
<evidence type="ECO:0000259" key="3">
    <source>
        <dbReference type="PROSITE" id="PS51387"/>
    </source>
</evidence>
<dbReference type="InterPro" id="IPR012951">
    <property type="entry name" value="BBE"/>
</dbReference>
<protein>
    <recommendedName>
        <fullName evidence="3">FAD-binding PCMH-type domain-containing protein</fullName>
    </recommendedName>
</protein>
<dbReference type="PANTHER" id="PTHR13878:SF91">
    <property type="entry name" value="FAD BINDING DOMAIN PROTEIN (AFU_ORTHOLOGUE AFUA_6G12070)-RELATED"/>
    <property type="match status" value="1"/>
</dbReference>
<dbReference type="EMBL" id="NHYE01000257">
    <property type="protein sequence ID" value="PPR06693.1"/>
    <property type="molecule type" value="Genomic_DNA"/>
</dbReference>
<sequence length="589" mass="64268">MLSSAMRFHVGRASKRLSTPTMANLLFSTFLSSIILTAFAQTAKDWQNLNHTVGGRLFAGIPWAEPCFSSYNGKPVKPDQAQCSFVQQNFFNSHLNRSQFFGAYDATNYETCMATGDQCELDWSNPQNPLAFRPPNDCKQGSIPNFYIDVRGASDIVAALKFVKSTGVRLVIKNTGHDFKGRSSAPGALALWTHNMKSLVHTPNFVPKGCSMPPQSAVTYGAGSQFQEIYQFAHDNKLDLVGGSDQSVGAAGGWHQGGGHSPLSVTMGLGADRALQYTVVTTDGVLRTANACQNSDLFWALRGGGGGTFGVVLDITVQASPASSYRVANINWPVNQANLRQALGLYLENATTFATQGWGGYVTPTEGNIILVTSKLNLKQAQQSMQALISLTTKLGGTSNVTEVPTFLDWFNGWVQGTEGDQDNIGLPIAMGSRIVPKANHATAQGRAQILEALLNAFNNTSFSQMCITAPISANRPDEDTSVNPVWRTALYHVILANTWFFNATLADRQAAYATSSKAANFLRDITPNAGAYHNEADVHEPNHEFSFWNSKYQRLLQIKNKYDPDHILDCWQCVGWKGANSPQYKCYI</sequence>
<evidence type="ECO:0000313" key="5">
    <source>
        <dbReference type="Proteomes" id="UP000284706"/>
    </source>
</evidence>
<evidence type="ECO:0000256" key="2">
    <source>
        <dbReference type="ARBA" id="ARBA00023002"/>
    </source>
</evidence>
<dbReference type="InterPro" id="IPR016166">
    <property type="entry name" value="FAD-bd_PCMH"/>
</dbReference>
<comment type="similarity">
    <text evidence="1">Belongs to the oxygen-dependent FAD-linked oxidoreductase family.</text>
</comment>
<dbReference type="GO" id="GO:0016491">
    <property type="term" value="F:oxidoreductase activity"/>
    <property type="evidence" value="ECO:0007669"/>
    <property type="project" value="UniProtKB-KW"/>
</dbReference>
<dbReference type="GO" id="GO:0071949">
    <property type="term" value="F:FAD binding"/>
    <property type="evidence" value="ECO:0007669"/>
    <property type="project" value="InterPro"/>
</dbReference>
<dbReference type="OrthoDB" id="9983560at2759"/>
<dbReference type="InterPro" id="IPR016169">
    <property type="entry name" value="FAD-bd_PCMH_sub2"/>
</dbReference>
<dbReference type="STRING" id="231916.A0A409YUN7"/>
<dbReference type="PROSITE" id="PS51387">
    <property type="entry name" value="FAD_PCMH"/>
    <property type="match status" value="1"/>
</dbReference>
<dbReference type="InterPro" id="IPR050432">
    <property type="entry name" value="FAD-linked_Oxidoreductases_BP"/>
</dbReference>
<dbReference type="InterPro" id="IPR036318">
    <property type="entry name" value="FAD-bd_PCMH-like_sf"/>
</dbReference>
<evidence type="ECO:0000313" key="4">
    <source>
        <dbReference type="EMBL" id="PPR06693.1"/>
    </source>
</evidence>
<keyword evidence="2" id="KW-0560">Oxidoreductase</keyword>
<name>A0A409YUN7_9AGAR</name>
<feature type="domain" description="FAD-binding PCMH-type" evidence="3">
    <location>
        <begin position="140"/>
        <end position="322"/>
    </location>
</feature>
<reference evidence="4 5" key="1">
    <citation type="journal article" date="2018" name="Evol. Lett.">
        <title>Horizontal gene cluster transfer increased hallucinogenic mushroom diversity.</title>
        <authorList>
            <person name="Reynolds H.T."/>
            <person name="Vijayakumar V."/>
            <person name="Gluck-Thaler E."/>
            <person name="Korotkin H.B."/>
            <person name="Matheny P.B."/>
            <person name="Slot J.C."/>
        </authorList>
    </citation>
    <scope>NUCLEOTIDE SEQUENCE [LARGE SCALE GENOMIC DNA]</scope>
    <source>
        <strain evidence="4 5">SRW20</strain>
    </source>
</reference>
<accession>A0A409YUN7</accession>
<gene>
    <name evidence="4" type="ORF">CVT26_001454</name>
</gene>
<comment type="caution">
    <text evidence="4">The sequence shown here is derived from an EMBL/GenBank/DDBJ whole genome shotgun (WGS) entry which is preliminary data.</text>
</comment>
<dbReference type="Proteomes" id="UP000284706">
    <property type="component" value="Unassembled WGS sequence"/>
</dbReference>
<dbReference type="Gene3D" id="3.30.465.10">
    <property type="match status" value="2"/>
</dbReference>
<proteinExistence type="inferred from homology"/>
<dbReference type="SUPFAM" id="SSF56176">
    <property type="entry name" value="FAD-binding/transporter-associated domain-like"/>
    <property type="match status" value="1"/>
</dbReference>
<organism evidence="4 5">
    <name type="scientific">Gymnopilus dilepis</name>
    <dbReference type="NCBI Taxonomy" id="231916"/>
    <lineage>
        <taxon>Eukaryota</taxon>
        <taxon>Fungi</taxon>
        <taxon>Dikarya</taxon>
        <taxon>Basidiomycota</taxon>
        <taxon>Agaricomycotina</taxon>
        <taxon>Agaricomycetes</taxon>
        <taxon>Agaricomycetidae</taxon>
        <taxon>Agaricales</taxon>
        <taxon>Agaricineae</taxon>
        <taxon>Hymenogastraceae</taxon>
        <taxon>Gymnopilus</taxon>
    </lineage>
</organism>
<dbReference type="Pfam" id="PF08031">
    <property type="entry name" value="BBE"/>
    <property type="match status" value="1"/>
</dbReference>
<dbReference type="InParanoid" id="A0A409YUN7"/>
<dbReference type="InterPro" id="IPR006094">
    <property type="entry name" value="Oxid_FAD_bind_N"/>
</dbReference>
<dbReference type="PANTHER" id="PTHR13878">
    <property type="entry name" value="GULONOLACTONE OXIDASE"/>
    <property type="match status" value="1"/>
</dbReference>
<dbReference type="AlphaFoldDB" id="A0A409YUN7"/>
<keyword evidence="5" id="KW-1185">Reference proteome</keyword>
<dbReference type="Pfam" id="PF01565">
    <property type="entry name" value="FAD_binding_4"/>
    <property type="match status" value="1"/>
</dbReference>